<evidence type="ECO:0000313" key="1">
    <source>
        <dbReference type="EMBL" id="MDG3007417.1"/>
    </source>
</evidence>
<evidence type="ECO:0008006" key="3">
    <source>
        <dbReference type="Google" id="ProtNLM"/>
    </source>
</evidence>
<evidence type="ECO:0000313" key="2">
    <source>
        <dbReference type="Proteomes" id="UP001216907"/>
    </source>
</evidence>
<keyword evidence="2" id="KW-1185">Reference proteome</keyword>
<dbReference type="EMBL" id="JARRAG010000002">
    <property type="protein sequence ID" value="MDG3007417.1"/>
    <property type="molecule type" value="Genomic_DNA"/>
</dbReference>
<proteinExistence type="predicted"/>
<sequence length="154" mass="17258">MTRDRVWDVKFRIALGIVRSAADSWSVRAADAQDVDSTLAVLFRIFSSPWRVSPVPRQLKAEVRVLADWRALVSTANSEARRLNPQVPAEVVERLVDDLAVGLRSFANEWSKGDPENPPTTHALNAIVHALFEGKLVRRPANPRLPTSLRPYEP</sequence>
<gene>
    <name evidence="1" type="ORF">PZE19_26950</name>
</gene>
<organism evidence="1 2">
    <name type="scientific">Paludisphaera mucosa</name>
    <dbReference type="NCBI Taxonomy" id="3030827"/>
    <lineage>
        <taxon>Bacteria</taxon>
        <taxon>Pseudomonadati</taxon>
        <taxon>Planctomycetota</taxon>
        <taxon>Planctomycetia</taxon>
        <taxon>Isosphaerales</taxon>
        <taxon>Isosphaeraceae</taxon>
        <taxon>Paludisphaera</taxon>
    </lineage>
</organism>
<protein>
    <recommendedName>
        <fullName evidence="3">TetR family transcriptional regulator</fullName>
    </recommendedName>
</protein>
<comment type="caution">
    <text evidence="1">The sequence shown here is derived from an EMBL/GenBank/DDBJ whole genome shotgun (WGS) entry which is preliminary data.</text>
</comment>
<dbReference type="Proteomes" id="UP001216907">
    <property type="component" value="Unassembled WGS sequence"/>
</dbReference>
<name>A0ABT6FIL0_9BACT</name>
<reference evidence="1 2" key="1">
    <citation type="submission" date="2023-03" db="EMBL/GenBank/DDBJ databases">
        <title>Paludisphaera mucosa sp. nov. a novel planctomycete from northern fen.</title>
        <authorList>
            <person name="Ivanova A."/>
        </authorList>
    </citation>
    <scope>NUCLEOTIDE SEQUENCE [LARGE SCALE GENOMIC DNA]</scope>
    <source>
        <strain evidence="1 2">Pla2</strain>
    </source>
</reference>
<accession>A0ABT6FIL0</accession>
<dbReference type="RefSeq" id="WP_277863697.1">
    <property type="nucleotide sequence ID" value="NZ_JARRAG010000002.1"/>
</dbReference>